<evidence type="ECO:0000259" key="5">
    <source>
        <dbReference type="Pfam" id="PF24827"/>
    </source>
</evidence>
<dbReference type="GO" id="GO:0016811">
    <property type="term" value="F:hydrolase activity, acting on carbon-nitrogen (but not peptide) bonds, in linear amides"/>
    <property type="evidence" value="ECO:0007669"/>
    <property type="project" value="InterPro"/>
</dbReference>
<protein>
    <submittedName>
        <fullName evidence="6">Deacylase</fullName>
    </submittedName>
</protein>
<dbReference type="AlphaFoldDB" id="A0A7Z2T7S8"/>
<dbReference type="Proteomes" id="UP000464262">
    <property type="component" value="Chromosome 2"/>
</dbReference>
<dbReference type="Pfam" id="PF24827">
    <property type="entry name" value="AstE_AspA_cat"/>
    <property type="match status" value="1"/>
</dbReference>
<keyword evidence="7" id="KW-1185">Reference proteome</keyword>
<dbReference type="EMBL" id="CP047476">
    <property type="protein sequence ID" value="QIA65845.1"/>
    <property type="molecule type" value="Genomic_DNA"/>
</dbReference>
<dbReference type="CDD" id="cd06251">
    <property type="entry name" value="M14_ASTE_ASPA-like"/>
    <property type="match status" value="1"/>
</dbReference>
<keyword evidence="2" id="KW-0479">Metal-binding</keyword>
<dbReference type="Gene3D" id="3.40.630.10">
    <property type="entry name" value="Zn peptidases"/>
    <property type="match status" value="1"/>
</dbReference>
<evidence type="ECO:0000313" key="6">
    <source>
        <dbReference type="EMBL" id="QIA65845.1"/>
    </source>
</evidence>
<name>A0A7Z2T7S8_9VIBR</name>
<keyword evidence="3" id="KW-0378">Hydrolase</keyword>
<dbReference type="PANTHER" id="PTHR37326">
    <property type="entry name" value="BLL3975 PROTEIN"/>
    <property type="match status" value="1"/>
</dbReference>
<evidence type="ECO:0000313" key="7">
    <source>
        <dbReference type="Proteomes" id="UP000464262"/>
    </source>
</evidence>
<gene>
    <name evidence="6" type="ORF">GT360_20260</name>
</gene>
<evidence type="ECO:0000256" key="2">
    <source>
        <dbReference type="ARBA" id="ARBA00022723"/>
    </source>
</evidence>
<reference evidence="6 7" key="1">
    <citation type="submission" date="2020-01" db="EMBL/GenBank/DDBJ databases">
        <title>Whole genome and functional gene identification of agarase of Vibrio HN897.</title>
        <authorList>
            <person name="Liu Y."/>
            <person name="Zhao Z."/>
        </authorList>
    </citation>
    <scope>NUCLEOTIDE SEQUENCE [LARGE SCALE GENOMIC DNA]</scope>
    <source>
        <strain evidence="6 7">HN897</strain>
    </source>
</reference>
<dbReference type="InterPro" id="IPR053138">
    <property type="entry name" value="N-alpha-Ac-DABA_deacetylase"/>
</dbReference>
<dbReference type="PIRSF" id="PIRSF039012">
    <property type="entry name" value="ASP"/>
    <property type="match status" value="1"/>
</dbReference>
<keyword evidence="4" id="KW-0862">Zinc</keyword>
<evidence type="ECO:0000256" key="1">
    <source>
        <dbReference type="ARBA" id="ARBA00001947"/>
    </source>
</evidence>
<organism evidence="6 7">
    <name type="scientific">Vibrio astriarenae</name>
    <dbReference type="NCBI Taxonomy" id="1481923"/>
    <lineage>
        <taxon>Bacteria</taxon>
        <taxon>Pseudomonadati</taxon>
        <taxon>Pseudomonadota</taxon>
        <taxon>Gammaproteobacteria</taxon>
        <taxon>Vibrionales</taxon>
        <taxon>Vibrionaceae</taxon>
        <taxon>Vibrio</taxon>
    </lineage>
</organism>
<dbReference type="PANTHER" id="PTHR37326:SF1">
    <property type="entry name" value="BLL3975 PROTEIN"/>
    <property type="match status" value="1"/>
</dbReference>
<dbReference type="KEGG" id="vas:GT360_20260"/>
<evidence type="ECO:0000256" key="3">
    <source>
        <dbReference type="ARBA" id="ARBA00022801"/>
    </source>
</evidence>
<dbReference type="RefSeq" id="WP_164650743.1">
    <property type="nucleotide sequence ID" value="NZ_CP047476.1"/>
</dbReference>
<sequence>MATVRSGDIVQGKSVIEQLNVLDLPIGSHQFWFQAGSNAIAQPYLLPVTVFKGAQEGPRVMVTAGVHGDELNGVLSAQQLIRSLGNVEVKGTITIVSMINLPGMLNHSRDFHSSDPDASPSNLNRFFPGNANGDAANRFIDAVWCKLLKPNADCAIDLHTQTSGAVYPLYVFADYRLPEALQMARLMNPDCILDDPGDDGVLETLWNRSLVPSITVEVGMGKVTQQALIDRSVEGMENILKYIGLLDGEPTQPPFECREGKTITSIRAKQGGFVLPQVELLSDVSSGDIVALQYDAFGQLVETYCAPNDGKVLSFNVDSMREPGALVVRLLSD</sequence>
<accession>A0A7Z2T7S8</accession>
<dbReference type="SUPFAM" id="SSF53187">
    <property type="entry name" value="Zn-dependent exopeptidases"/>
    <property type="match status" value="1"/>
</dbReference>
<comment type="cofactor">
    <cofactor evidence="1">
        <name>Zn(2+)</name>
        <dbReference type="ChEBI" id="CHEBI:29105"/>
    </cofactor>
</comment>
<feature type="domain" description="Succinylglutamate desuccinylase/Aspartoacylase catalytic" evidence="5">
    <location>
        <begin position="57"/>
        <end position="243"/>
    </location>
</feature>
<dbReference type="InterPro" id="IPR055438">
    <property type="entry name" value="AstE_AspA_cat"/>
</dbReference>
<dbReference type="GO" id="GO:0046872">
    <property type="term" value="F:metal ion binding"/>
    <property type="evidence" value="ECO:0007669"/>
    <property type="project" value="UniProtKB-KW"/>
</dbReference>
<proteinExistence type="predicted"/>
<dbReference type="InterPro" id="IPR043795">
    <property type="entry name" value="N-alpha-Ac-DABA-like"/>
</dbReference>
<dbReference type="GO" id="GO:0016788">
    <property type="term" value="F:hydrolase activity, acting on ester bonds"/>
    <property type="evidence" value="ECO:0007669"/>
    <property type="project" value="InterPro"/>
</dbReference>
<evidence type="ECO:0000256" key="4">
    <source>
        <dbReference type="ARBA" id="ARBA00022833"/>
    </source>
</evidence>